<name>A0A6J5L334_9CAUD</name>
<gene>
    <name evidence="1" type="ORF">UFOVP112_71</name>
</gene>
<protein>
    <submittedName>
        <fullName evidence="1">Uncharacterized protein</fullName>
    </submittedName>
</protein>
<dbReference type="EMBL" id="LR796233">
    <property type="protein sequence ID" value="CAB4128761.1"/>
    <property type="molecule type" value="Genomic_DNA"/>
</dbReference>
<accession>A0A6J5L334</accession>
<sequence length="102" mass="10987">MIIESILFALSISSVVSTETTGKGLADHAISASKGKDCKMIRSFKGEEVCQPVSTVTVESAGNERPKQDIPPVVPPSTKRVVVVQNSVDRAEDVFAQRKAMR</sequence>
<organism evidence="1">
    <name type="scientific">uncultured Caudovirales phage</name>
    <dbReference type="NCBI Taxonomy" id="2100421"/>
    <lineage>
        <taxon>Viruses</taxon>
        <taxon>Duplodnaviria</taxon>
        <taxon>Heunggongvirae</taxon>
        <taxon>Uroviricota</taxon>
        <taxon>Caudoviricetes</taxon>
        <taxon>Peduoviridae</taxon>
        <taxon>Maltschvirus</taxon>
        <taxon>Maltschvirus maltsch</taxon>
    </lineage>
</organism>
<evidence type="ECO:0000313" key="1">
    <source>
        <dbReference type="EMBL" id="CAB4128761.1"/>
    </source>
</evidence>
<reference evidence="1" key="1">
    <citation type="submission" date="2020-04" db="EMBL/GenBank/DDBJ databases">
        <authorList>
            <person name="Chiriac C."/>
            <person name="Salcher M."/>
            <person name="Ghai R."/>
            <person name="Kavagutti S V."/>
        </authorList>
    </citation>
    <scope>NUCLEOTIDE SEQUENCE</scope>
</reference>
<proteinExistence type="predicted"/>